<dbReference type="InterPro" id="IPR012337">
    <property type="entry name" value="RNaseH-like_sf"/>
</dbReference>
<name>A0AAQ3SK85_PASNO</name>
<organism evidence="2 3">
    <name type="scientific">Paspalum notatum var. saurae</name>
    <dbReference type="NCBI Taxonomy" id="547442"/>
    <lineage>
        <taxon>Eukaryota</taxon>
        <taxon>Viridiplantae</taxon>
        <taxon>Streptophyta</taxon>
        <taxon>Embryophyta</taxon>
        <taxon>Tracheophyta</taxon>
        <taxon>Spermatophyta</taxon>
        <taxon>Magnoliopsida</taxon>
        <taxon>Liliopsida</taxon>
        <taxon>Poales</taxon>
        <taxon>Poaceae</taxon>
        <taxon>PACMAD clade</taxon>
        <taxon>Panicoideae</taxon>
        <taxon>Andropogonodae</taxon>
        <taxon>Paspaleae</taxon>
        <taxon>Paspalinae</taxon>
        <taxon>Paspalum</taxon>
    </lineage>
</organism>
<dbReference type="Proteomes" id="UP001341281">
    <property type="component" value="Chromosome 02"/>
</dbReference>
<dbReference type="AlphaFoldDB" id="A0AAQ3SK85"/>
<dbReference type="PANTHER" id="PTHR45835:SF99">
    <property type="entry name" value="CHROMO DOMAIN-CONTAINING PROTEIN-RELATED"/>
    <property type="match status" value="1"/>
</dbReference>
<dbReference type="EMBL" id="CP144746">
    <property type="protein sequence ID" value="WVZ55037.1"/>
    <property type="molecule type" value="Genomic_DNA"/>
</dbReference>
<proteinExistence type="predicted"/>
<dbReference type="Pfam" id="PF24626">
    <property type="entry name" value="SH3_Tf2-1"/>
    <property type="match status" value="1"/>
</dbReference>
<sequence>MEDMLRACVLTYGKDWESSLPYAEFSYNNGYQASLGMAPFEALYGRKCRTPLIWTQVPTGPALLKEAEEKIKEIRERLKIARPDRRAMPIGEGVSPIRGTRRFQVKGKLAPRYIGPYKIEEQIGKVAYRL</sequence>
<protein>
    <recommendedName>
        <fullName evidence="1">Tf2-1-like SH3-like domain-containing protein</fullName>
    </recommendedName>
</protein>
<keyword evidence="3" id="KW-1185">Reference proteome</keyword>
<dbReference type="Gene3D" id="3.30.420.10">
    <property type="entry name" value="Ribonuclease H-like superfamily/Ribonuclease H"/>
    <property type="match status" value="1"/>
</dbReference>
<evidence type="ECO:0000313" key="3">
    <source>
        <dbReference type="Proteomes" id="UP001341281"/>
    </source>
</evidence>
<dbReference type="InterPro" id="IPR036397">
    <property type="entry name" value="RNaseH_sf"/>
</dbReference>
<dbReference type="SUPFAM" id="SSF53098">
    <property type="entry name" value="Ribonuclease H-like"/>
    <property type="match status" value="1"/>
</dbReference>
<reference evidence="2 3" key="1">
    <citation type="submission" date="2024-02" db="EMBL/GenBank/DDBJ databases">
        <title>High-quality chromosome-scale genome assembly of Pensacola bahiagrass (Paspalum notatum Flugge var. saurae).</title>
        <authorList>
            <person name="Vega J.M."/>
            <person name="Podio M."/>
            <person name="Orjuela J."/>
            <person name="Siena L.A."/>
            <person name="Pessino S.C."/>
            <person name="Combes M.C."/>
            <person name="Mariac C."/>
            <person name="Albertini E."/>
            <person name="Pupilli F."/>
            <person name="Ortiz J.P.A."/>
            <person name="Leblanc O."/>
        </authorList>
    </citation>
    <scope>NUCLEOTIDE SEQUENCE [LARGE SCALE GENOMIC DNA]</scope>
    <source>
        <strain evidence="2">R1</strain>
        <tissue evidence="2">Leaf</tissue>
    </source>
</reference>
<accession>A0AAQ3SK85</accession>
<dbReference type="InterPro" id="IPR056924">
    <property type="entry name" value="SH3_Tf2-1"/>
</dbReference>
<dbReference type="PANTHER" id="PTHR45835">
    <property type="entry name" value="YALI0A06105P"/>
    <property type="match status" value="1"/>
</dbReference>
<feature type="domain" description="Tf2-1-like SH3-like" evidence="1">
    <location>
        <begin position="99"/>
        <end position="130"/>
    </location>
</feature>
<gene>
    <name evidence="2" type="ORF">U9M48_005754</name>
</gene>
<dbReference type="GO" id="GO:0003676">
    <property type="term" value="F:nucleic acid binding"/>
    <property type="evidence" value="ECO:0007669"/>
    <property type="project" value="InterPro"/>
</dbReference>
<evidence type="ECO:0000259" key="1">
    <source>
        <dbReference type="Pfam" id="PF24626"/>
    </source>
</evidence>
<evidence type="ECO:0000313" key="2">
    <source>
        <dbReference type="EMBL" id="WVZ55037.1"/>
    </source>
</evidence>